<feature type="compositionally biased region" description="Basic and acidic residues" evidence="9">
    <location>
        <begin position="38"/>
        <end position="47"/>
    </location>
</feature>
<feature type="transmembrane region" description="Helical" evidence="10">
    <location>
        <begin position="316"/>
        <end position="335"/>
    </location>
</feature>
<dbReference type="InterPro" id="IPR027417">
    <property type="entry name" value="P-loop_NTPase"/>
</dbReference>
<feature type="transmembrane region" description="Helical" evidence="10">
    <location>
        <begin position="403"/>
        <end position="423"/>
    </location>
</feature>
<evidence type="ECO:0000256" key="7">
    <source>
        <dbReference type="ARBA" id="ARBA00022989"/>
    </source>
</evidence>
<dbReference type="PROSITE" id="PS50893">
    <property type="entry name" value="ABC_TRANSPORTER_2"/>
    <property type="match status" value="2"/>
</dbReference>
<dbReference type="OMA" id="ACAQWFH"/>
<reference evidence="13 14" key="1">
    <citation type="journal article" date="2012" name="Eukaryot. Cell">
        <title>Genome sequence of the Trichosporon asahii environmental strain CBS 8904.</title>
        <authorList>
            <person name="Yang R.Y."/>
            <person name="Li H.T."/>
            <person name="Zhu H."/>
            <person name="Zhou G.P."/>
            <person name="Wang M."/>
            <person name="Wang L."/>
        </authorList>
    </citation>
    <scope>NUCLEOTIDE SEQUENCE [LARGE SCALE GENOMIC DNA]</scope>
    <source>
        <strain evidence="13 14">CBS 8904</strain>
    </source>
</reference>
<dbReference type="InterPro" id="IPR003439">
    <property type="entry name" value="ABC_transporter-like_ATP-bd"/>
</dbReference>
<dbReference type="OrthoDB" id="6500128at2759"/>
<dbReference type="STRING" id="1220162.K1VU42"/>
<feature type="transmembrane region" description="Helical" evidence="10">
    <location>
        <begin position="212"/>
        <end position="232"/>
    </location>
</feature>
<dbReference type="PROSITE" id="PS00211">
    <property type="entry name" value="ABC_TRANSPORTER_1"/>
    <property type="match status" value="1"/>
</dbReference>
<evidence type="ECO:0000259" key="12">
    <source>
        <dbReference type="PROSITE" id="PS50929"/>
    </source>
</evidence>
<dbReference type="GO" id="GO:0140359">
    <property type="term" value="F:ABC-type transporter activity"/>
    <property type="evidence" value="ECO:0007669"/>
    <property type="project" value="InterPro"/>
</dbReference>
<feature type="domain" description="ABC transporter" evidence="11">
    <location>
        <begin position="502"/>
        <end position="737"/>
    </location>
</feature>
<evidence type="ECO:0000256" key="10">
    <source>
        <dbReference type="SAM" id="Phobius"/>
    </source>
</evidence>
<comment type="similarity">
    <text evidence="2">Belongs to the ABC transporter superfamily. ABCC family. Conjugate transporter (TC 3.A.1.208) subfamily.</text>
</comment>
<dbReference type="SUPFAM" id="SSF52540">
    <property type="entry name" value="P-loop containing nucleoside triphosphate hydrolases"/>
    <property type="match status" value="2"/>
</dbReference>
<dbReference type="GO" id="GO:0005524">
    <property type="term" value="F:ATP binding"/>
    <property type="evidence" value="ECO:0007669"/>
    <property type="project" value="UniProtKB-KW"/>
</dbReference>
<dbReference type="InterPro" id="IPR003593">
    <property type="entry name" value="AAA+_ATPase"/>
</dbReference>
<evidence type="ECO:0000259" key="11">
    <source>
        <dbReference type="PROSITE" id="PS50893"/>
    </source>
</evidence>
<dbReference type="GO" id="GO:0016020">
    <property type="term" value="C:membrane"/>
    <property type="evidence" value="ECO:0007669"/>
    <property type="project" value="UniProtKB-SubCell"/>
</dbReference>
<comment type="caution">
    <text evidence="13">The sequence shown here is derived from an EMBL/GenBank/DDBJ whole genome shotgun (WGS) entry which is preliminary data.</text>
</comment>
<dbReference type="GO" id="GO:0016887">
    <property type="term" value="F:ATP hydrolysis activity"/>
    <property type="evidence" value="ECO:0007669"/>
    <property type="project" value="InterPro"/>
</dbReference>
<dbReference type="EMBL" id="AMBO01000268">
    <property type="protein sequence ID" value="EKD03067.1"/>
    <property type="molecule type" value="Genomic_DNA"/>
</dbReference>
<feature type="domain" description="ABC transmembrane type-1" evidence="12">
    <location>
        <begin position="177"/>
        <end position="458"/>
    </location>
</feature>
<proteinExistence type="inferred from homology"/>
<evidence type="ECO:0000256" key="8">
    <source>
        <dbReference type="ARBA" id="ARBA00023136"/>
    </source>
</evidence>
<organism evidence="13 14">
    <name type="scientific">Trichosporon asahii var. asahii (strain CBS 8904)</name>
    <name type="common">Yeast</name>
    <dbReference type="NCBI Taxonomy" id="1220162"/>
    <lineage>
        <taxon>Eukaryota</taxon>
        <taxon>Fungi</taxon>
        <taxon>Dikarya</taxon>
        <taxon>Basidiomycota</taxon>
        <taxon>Agaricomycotina</taxon>
        <taxon>Tremellomycetes</taxon>
        <taxon>Trichosporonales</taxon>
        <taxon>Trichosporonaceae</taxon>
        <taxon>Trichosporon</taxon>
    </lineage>
</organism>
<keyword evidence="8 10" id="KW-0472">Membrane</keyword>
<feature type="domain" description="ABC transmembrane type-1" evidence="12">
    <location>
        <begin position="810"/>
        <end position="1033"/>
    </location>
</feature>
<evidence type="ECO:0000313" key="14">
    <source>
        <dbReference type="Proteomes" id="UP000006757"/>
    </source>
</evidence>
<dbReference type="eggNOG" id="KOG0054">
    <property type="taxonomic scope" value="Eukaryota"/>
</dbReference>
<evidence type="ECO:0000256" key="2">
    <source>
        <dbReference type="ARBA" id="ARBA00009726"/>
    </source>
</evidence>
<dbReference type="FunFam" id="3.40.50.300:FF:000997">
    <property type="entry name" value="Multidrug resistance-associated protein 1"/>
    <property type="match status" value="1"/>
</dbReference>
<feature type="transmembrane region" description="Helical" evidence="10">
    <location>
        <begin position="292"/>
        <end position="310"/>
    </location>
</feature>
<dbReference type="InterPro" id="IPR050173">
    <property type="entry name" value="ABC_transporter_C-like"/>
</dbReference>
<dbReference type="PANTHER" id="PTHR24223:SF456">
    <property type="entry name" value="MULTIDRUG RESISTANCE-ASSOCIATED PROTEIN LETHAL(2)03659"/>
    <property type="match status" value="1"/>
</dbReference>
<evidence type="ECO:0000256" key="9">
    <source>
        <dbReference type="SAM" id="MobiDB-lite"/>
    </source>
</evidence>
<evidence type="ECO:0000256" key="1">
    <source>
        <dbReference type="ARBA" id="ARBA00004141"/>
    </source>
</evidence>
<keyword evidence="3" id="KW-0813">Transport</keyword>
<feature type="transmembrane region" description="Helical" evidence="10">
    <location>
        <begin position="769"/>
        <end position="795"/>
    </location>
</feature>
<sequence>MPPLTGRSSSRGGETTAMQMKDIRYRRYVSSRSQADCTRWDRIKDHYTPPPPPESCDDSPETKLAGASILSKLTFHVLAERLLVNVKKRQDQRAAFNMKPRQPSLVHETYWVLKAVTHTSLPEDYKAFGPVDTVPERVDTMRAEWIKRGSKRGGGMMLALALLDTFPEVWSAVPYKILVDAIGICSPLLTKAIIRFSQQASHGKLGVDHPNMGSGVGMALGLFLLYLLQAVMQTQFGFIVQHEGLMAKGALSQAVYTAAFRHSVESRAKHPTGKLLTHMSADMMRLYMAPRYICLVLVTPMTLVATLILLCIQIGASGIIGAVVIMLAAPFQGWLMKGVLRQRQKSTVHTESRSKLLQELLSSMSTIKVFTYEIPFLSRLDKIRRSEMEGVRNIQFLRSVADAIMFSLPLVGSVFAFIMYSALNPGMDIANLFTALTYFNLLQGPLTNLPQSYAGLADCVNALQRMSTVFDADQRDEVEEMDTDLDVAIRIDATFQWEQSQANGDDKGKSNAKKPFAIRDLQLEVPRGQLVGIIGSVGAGKSSLFQAILGEMRLVTGDVKIGGKMAYCQQSPWTQNATLRDDILFGQPWNEERYWRCIQQANLTRDLELLPAGDETEVCASDPKPQCSSQIGEKGINLSGGQRQRVAIARALYFDADIYLLDDPLSALDAHVGRAVFENAILGLRKAGKTVLLVTHALHLLPQVDYIYSFQDGRIQRQGTLANFSIPAAAETRINARELDDGRLIAAEARIIGALGPRVYGGYLKAGNVLWMVPLVLVIVSMQASQLMATVWLVYWEGDKFHRSLSFYQGIYAMLGILAAAFTGLTGVTLALLAVNASRKLFKKGLRQVFFSPMRFFEITPLGRIQGIFSTDVNAVDNMVPEALRYTLTLLATVRLDVQPPINRSILVFYYRRFAREVKRLDAMHRSLLFSHFSESLTGLPTIRAYGETRRFIDLNAKLVDLQSRATLLSNSGTQWLLLRLEGMGSLLILAVGLMCTVGGKSVGTGQVALVMNYVVQGTTMLTGLATAATMLEVAKAEYEKDVSPNWPSRGAITIDRLVMSYGREPVLKGISLDIKAGERVAIVGRTGAGKSSVTVALYRMVEALSGSIAIDGVDTSTLGLRNLRSNLSIIPQDSVLFSGTLRSNLDPFDNYSDAHLYDAMRQANLGIGFSLDMTIDAGGSNLSMGERSLVSLARALVRNSKILVLDEATASLDQDTDAEIQRVIRRCDKTILCIAHRLQTIIGWDRIAVMEAGEVVEFDTPIALFDKGEVFRGMCDESRITRDMVVEAP</sequence>
<dbReference type="InterPro" id="IPR017871">
    <property type="entry name" value="ABC_transporter-like_CS"/>
</dbReference>
<dbReference type="Pfam" id="PF00005">
    <property type="entry name" value="ABC_tran"/>
    <property type="match status" value="2"/>
</dbReference>
<dbReference type="Gene3D" id="3.40.50.300">
    <property type="entry name" value="P-loop containing nucleotide triphosphate hydrolases"/>
    <property type="match status" value="2"/>
</dbReference>
<evidence type="ECO:0000256" key="3">
    <source>
        <dbReference type="ARBA" id="ARBA00022448"/>
    </source>
</evidence>
<dbReference type="CDD" id="cd03250">
    <property type="entry name" value="ABCC_MRP_domain1"/>
    <property type="match status" value="1"/>
</dbReference>
<gene>
    <name evidence="13" type="ORF">A1Q2_02516</name>
</gene>
<keyword evidence="14" id="KW-1185">Reference proteome</keyword>
<evidence type="ECO:0000256" key="5">
    <source>
        <dbReference type="ARBA" id="ARBA00022741"/>
    </source>
</evidence>
<keyword evidence="5" id="KW-0547">Nucleotide-binding</keyword>
<protein>
    <submittedName>
        <fullName evidence="13">ABC protein</fullName>
    </submittedName>
</protein>
<dbReference type="CDD" id="cd18597">
    <property type="entry name" value="ABC_6TM_YOR1_D1_like"/>
    <property type="match status" value="1"/>
</dbReference>
<keyword evidence="4 10" id="KW-0812">Transmembrane</keyword>
<comment type="subcellular location">
    <subcellularLocation>
        <location evidence="1">Membrane</location>
        <topology evidence="1">Multi-pass membrane protein</topology>
    </subcellularLocation>
</comment>
<feature type="domain" description="ABC transporter" evidence="11">
    <location>
        <begin position="1053"/>
        <end position="1278"/>
    </location>
</feature>
<dbReference type="HOGENOM" id="CLU_000604_27_1_1"/>
<dbReference type="SMART" id="SM00382">
    <property type="entry name" value="AAA"/>
    <property type="match status" value="2"/>
</dbReference>
<dbReference type="Pfam" id="PF00664">
    <property type="entry name" value="ABC_membrane"/>
    <property type="match status" value="3"/>
</dbReference>
<keyword evidence="7 10" id="KW-1133">Transmembrane helix</keyword>
<dbReference type="FunFam" id="3.40.50.300:FF:000630">
    <property type="entry name" value="ATP-binding cassette (ABC) transporter, putative"/>
    <property type="match status" value="1"/>
</dbReference>
<evidence type="ECO:0000313" key="13">
    <source>
        <dbReference type="EMBL" id="EKD03067.1"/>
    </source>
</evidence>
<evidence type="ECO:0000256" key="6">
    <source>
        <dbReference type="ARBA" id="ARBA00022840"/>
    </source>
</evidence>
<dbReference type="Gene3D" id="1.20.1560.10">
    <property type="entry name" value="ABC transporter type 1, transmembrane domain"/>
    <property type="match status" value="3"/>
</dbReference>
<dbReference type="SUPFAM" id="SSF90123">
    <property type="entry name" value="ABC transporter transmembrane region"/>
    <property type="match status" value="2"/>
</dbReference>
<name>K1VU42_TRIAC</name>
<evidence type="ECO:0000256" key="4">
    <source>
        <dbReference type="ARBA" id="ARBA00022692"/>
    </source>
</evidence>
<feature type="transmembrane region" description="Helical" evidence="10">
    <location>
        <begin position="807"/>
        <end position="835"/>
    </location>
</feature>
<keyword evidence="6" id="KW-0067">ATP-binding</keyword>
<dbReference type="InterPro" id="IPR011527">
    <property type="entry name" value="ABC1_TM_dom"/>
</dbReference>
<accession>K1VU42</accession>
<dbReference type="PANTHER" id="PTHR24223">
    <property type="entry name" value="ATP-BINDING CASSETTE SUB-FAMILY C"/>
    <property type="match status" value="1"/>
</dbReference>
<dbReference type="InParanoid" id="K1VU42"/>
<feature type="compositionally biased region" description="Polar residues" evidence="9">
    <location>
        <begin position="1"/>
        <end position="18"/>
    </location>
</feature>
<dbReference type="InterPro" id="IPR036640">
    <property type="entry name" value="ABC1_TM_sf"/>
</dbReference>
<dbReference type="PROSITE" id="PS50929">
    <property type="entry name" value="ABC_TM1F"/>
    <property type="match status" value="2"/>
</dbReference>
<feature type="region of interest" description="Disordered" evidence="9">
    <location>
        <begin position="1"/>
        <end position="60"/>
    </location>
</feature>
<dbReference type="CDD" id="cd03244">
    <property type="entry name" value="ABCC_MRP_domain2"/>
    <property type="match status" value="1"/>
</dbReference>
<dbReference type="Proteomes" id="UP000006757">
    <property type="component" value="Unassembled WGS sequence"/>
</dbReference>